<dbReference type="GO" id="GO:0008017">
    <property type="term" value="F:microtubule binding"/>
    <property type="evidence" value="ECO:0007669"/>
    <property type="project" value="InterPro"/>
</dbReference>
<dbReference type="GO" id="GO:0005524">
    <property type="term" value="F:ATP binding"/>
    <property type="evidence" value="ECO:0007669"/>
    <property type="project" value="UniProtKB-KW"/>
</dbReference>
<evidence type="ECO:0000313" key="8">
    <source>
        <dbReference type="Proteomes" id="UP000887540"/>
    </source>
</evidence>
<dbReference type="PROSITE" id="PS50067">
    <property type="entry name" value="KINESIN_MOTOR_2"/>
    <property type="match status" value="1"/>
</dbReference>
<proteinExistence type="inferred from homology"/>
<feature type="coiled-coil region" evidence="6">
    <location>
        <begin position="129"/>
        <end position="156"/>
    </location>
</feature>
<dbReference type="PANTHER" id="PTHR47969:SF29">
    <property type="entry name" value="KINESIN-LIKE PROTEIN"/>
    <property type="match status" value="1"/>
</dbReference>
<dbReference type="PRINTS" id="PR00380">
    <property type="entry name" value="KINESINHEAVY"/>
</dbReference>
<feature type="domain" description="Kinesin motor" evidence="7">
    <location>
        <begin position="1"/>
        <end position="114"/>
    </location>
</feature>
<dbReference type="SUPFAM" id="SSF52540">
    <property type="entry name" value="P-loop containing nucleoside triphosphate hydrolases"/>
    <property type="match status" value="1"/>
</dbReference>
<dbReference type="GO" id="GO:0003777">
    <property type="term" value="F:microtubule motor activity"/>
    <property type="evidence" value="ECO:0007669"/>
    <property type="project" value="InterPro"/>
</dbReference>
<evidence type="ECO:0000256" key="1">
    <source>
        <dbReference type="ARBA" id="ARBA00004245"/>
    </source>
</evidence>
<dbReference type="InterPro" id="IPR027640">
    <property type="entry name" value="Kinesin-like_fam"/>
</dbReference>
<dbReference type="GO" id="GO:0005875">
    <property type="term" value="C:microtubule associated complex"/>
    <property type="evidence" value="ECO:0007669"/>
    <property type="project" value="TreeGrafter"/>
</dbReference>
<dbReference type="InterPro" id="IPR027417">
    <property type="entry name" value="P-loop_NTPase"/>
</dbReference>
<reference evidence="9" key="1">
    <citation type="submission" date="2022-11" db="UniProtKB">
        <authorList>
            <consortium name="WormBaseParasite"/>
        </authorList>
    </citation>
    <scope>IDENTIFICATION</scope>
</reference>
<dbReference type="GO" id="GO:0007052">
    <property type="term" value="P:mitotic spindle organization"/>
    <property type="evidence" value="ECO:0007669"/>
    <property type="project" value="TreeGrafter"/>
</dbReference>
<keyword evidence="6" id="KW-0175">Coiled coil</keyword>
<evidence type="ECO:0000256" key="5">
    <source>
        <dbReference type="PROSITE-ProRule" id="PRU00283"/>
    </source>
</evidence>
<keyword evidence="8" id="KW-1185">Reference proteome</keyword>
<name>A0A914D9D7_9BILA</name>
<keyword evidence="4" id="KW-0963">Cytoplasm</keyword>
<evidence type="ECO:0000313" key="9">
    <source>
        <dbReference type="WBParaSite" id="ACRNAN_scaffold21250.g18811.t1"/>
    </source>
</evidence>
<evidence type="ECO:0000256" key="4">
    <source>
        <dbReference type="ARBA" id="ARBA00023212"/>
    </source>
</evidence>
<dbReference type="PANTHER" id="PTHR47969">
    <property type="entry name" value="CHROMOSOME-ASSOCIATED KINESIN KIF4A-RELATED"/>
    <property type="match status" value="1"/>
</dbReference>
<evidence type="ECO:0000256" key="2">
    <source>
        <dbReference type="ARBA" id="ARBA00022741"/>
    </source>
</evidence>
<dbReference type="Pfam" id="PF00225">
    <property type="entry name" value="Kinesin"/>
    <property type="match status" value="1"/>
</dbReference>
<accession>A0A914D9D7</accession>
<dbReference type="AlphaFoldDB" id="A0A914D9D7"/>
<sequence>MEIMPDGIIKKRNSRLNLVDLAGSERQRDTGAEGERLNEAIDVNQSLSVLARVIRSISTPQRFISFRDSQLTQLLKDSLGGNARTMTIVNVHPNRKYFDNTNSSLDFANNLKNVKNKAKINEALSADKIETWMKKIQAQEMEIKRLNEKLAQKGMLLRLSVT</sequence>
<dbReference type="InterPro" id="IPR036961">
    <property type="entry name" value="Kinesin_motor_dom_sf"/>
</dbReference>
<dbReference type="Proteomes" id="UP000887540">
    <property type="component" value="Unplaced"/>
</dbReference>
<evidence type="ECO:0000259" key="7">
    <source>
        <dbReference type="PROSITE" id="PS50067"/>
    </source>
</evidence>
<dbReference type="InterPro" id="IPR019821">
    <property type="entry name" value="Kinesin_motor_CS"/>
</dbReference>
<dbReference type="GO" id="GO:0007018">
    <property type="term" value="P:microtubule-based movement"/>
    <property type="evidence" value="ECO:0007669"/>
    <property type="project" value="InterPro"/>
</dbReference>
<dbReference type="InterPro" id="IPR001752">
    <property type="entry name" value="Kinesin_motor_dom"/>
</dbReference>
<dbReference type="Gene3D" id="3.40.850.10">
    <property type="entry name" value="Kinesin motor domain"/>
    <property type="match status" value="1"/>
</dbReference>
<organism evidence="8 9">
    <name type="scientific">Acrobeloides nanus</name>
    <dbReference type="NCBI Taxonomy" id="290746"/>
    <lineage>
        <taxon>Eukaryota</taxon>
        <taxon>Metazoa</taxon>
        <taxon>Ecdysozoa</taxon>
        <taxon>Nematoda</taxon>
        <taxon>Chromadorea</taxon>
        <taxon>Rhabditida</taxon>
        <taxon>Tylenchina</taxon>
        <taxon>Cephalobomorpha</taxon>
        <taxon>Cephaloboidea</taxon>
        <taxon>Cephalobidae</taxon>
        <taxon>Acrobeloides</taxon>
    </lineage>
</organism>
<comment type="caution">
    <text evidence="5">Lacks conserved residue(s) required for the propagation of feature annotation.</text>
</comment>
<protein>
    <submittedName>
        <fullName evidence="9">Kinesin motor domain-containing protein</fullName>
    </submittedName>
</protein>
<keyword evidence="2" id="KW-0547">Nucleotide-binding</keyword>
<dbReference type="SMART" id="SM00129">
    <property type="entry name" value="KISc"/>
    <property type="match status" value="1"/>
</dbReference>
<comment type="subcellular location">
    <subcellularLocation>
        <location evidence="1">Cytoplasm</location>
        <location evidence="1">Cytoskeleton</location>
    </subcellularLocation>
</comment>
<evidence type="ECO:0000256" key="6">
    <source>
        <dbReference type="SAM" id="Coils"/>
    </source>
</evidence>
<keyword evidence="4" id="KW-0206">Cytoskeleton</keyword>
<comment type="similarity">
    <text evidence="5">Belongs to the TRAFAC class myosin-kinesin ATPase superfamily. Kinesin family.</text>
</comment>
<keyword evidence="3" id="KW-0067">ATP-binding</keyword>
<dbReference type="WBParaSite" id="ACRNAN_scaffold21250.g18811.t1">
    <property type="protein sequence ID" value="ACRNAN_scaffold21250.g18811.t1"/>
    <property type="gene ID" value="ACRNAN_scaffold21250.g18811"/>
</dbReference>
<dbReference type="PROSITE" id="PS00411">
    <property type="entry name" value="KINESIN_MOTOR_1"/>
    <property type="match status" value="1"/>
</dbReference>
<evidence type="ECO:0000256" key="3">
    <source>
        <dbReference type="ARBA" id="ARBA00022840"/>
    </source>
</evidence>
<dbReference type="GO" id="GO:0051231">
    <property type="term" value="P:spindle elongation"/>
    <property type="evidence" value="ECO:0007669"/>
    <property type="project" value="TreeGrafter"/>
</dbReference>